<dbReference type="InterPro" id="IPR015720">
    <property type="entry name" value="Emp24-like"/>
</dbReference>
<dbReference type="Ensembl" id="ENSCATT00000038024.1">
    <property type="protein sequence ID" value="ENSCATP00000013881.1"/>
    <property type="gene ID" value="ENSCATG00000031007.1"/>
</dbReference>
<evidence type="ECO:0000256" key="13">
    <source>
        <dbReference type="SAM" id="SignalP"/>
    </source>
</evidence>
<protein>
    <recommendedName>
        <fullName evidence="14">GOLD domain-containing protein</fullName>
    </recommendedName>
</protein>
<evidence type="ECO:0000259" key="14">
    <source>
        <dbReference type="PROSITE" id="PS50866"/>
    </source>
</evidence>
<evidence type="ECO:0000256" key="2">
    <source>
        <dbReference type="ARBA" id="ARBA00004151"/>
    </source>
</evidence>
<evidence type="ECO:0000256" key="10">
    <source>
        <dbReference type="ARBA" id="ARBA00023136"/>
    </source>
</evidence>
<evidence type="ECO:0000313" key="15">
    <source>
        <dbReference type="Ensembl" id="ENSCATP00000013881.1"/>
    </source>
</evidence>
<reference evidence="15" key="1">
    <citation type="submission" date="2025-08" db="UniProtKB">
        <authorList>
            <consortium name="Ensembl"/>
        </authorList>
    </citation>
    <scope>IDENTIFICATION</scope>
</reference>
<keyword evidence="8" id="KW-0653">Protein transport</keyword>
<name>A0A2K5LLP1_CERAT</name>
<feature type="chain" id="PRO_5014318270" description="GOLD domain-containing protein" evidence="13">
    <location>
        <begin position="21"/>
        <end position="188"/>
    </location>
</feature>
<proteinExistence type="inferred from homology"/>
<dbReference type="GO" id="GO:0005794">
    <property type="term" value="C:Golgi apparatus"/>
    <property type="evidence" value="ECO:0007669"/>
    <property type="project" value="UniProtKB-SubCell"/>
</dbReference>
<reference evidence="15" key="2">
    <citation type="submission" date="2025-09" db="UniProtKB">
        <authorList>
            <consortium name="Ensembl"/>
        </authorList>
    </citation>
    <scope>IDENTIFICATION</scope>
</reference>
<dbReference type="STRING" id="9531.ENSCATP00000013881"/>
<evidence type="ECO:0000256" key="1">
    <source>
        <dbReference type="ARBA" id="ARBA00004115"/>
    </source>
</evidence>
<evidence type="ECO:0000256" key="3">
    <source>
        <dbReference type="ARBA" id="ARBA00004619"/>
    </source>
</evidence>
<accession>A0A2K5LLP1</accession>
<keyword evidence="8" id="KW-0813">Transport</keyword>
<dbReference type="Bgee" id="ENSCATG00000031007">
    <property type="expression patterns" value="Expressed in cerebellum and 4 other cell types or tissues"/>
</dbReference>
<dbReference type="SMART" id="SM01190">
    <property type="entry name" value="EMP24_GP25L"/>
    <property type="match status" value="1"/>
</dbReference>
<sequence>MVTLADLLVLLAALLAMVSGYFISINPHAEECFFERVTSGTKMGLISEVAEGSFLDINVEIIGPDNKGIYIGDGESSGKYTFAAHMDSEVCFSNRMSTMTPKIVMFTIDIGEAPKGQDMEKEAHQNNLEEMISELAVPMTAGKIHGAINNNTNSRVVLWSFFEALVLVAMTLGQIYYLKSFFEVQRLI</sequence>
<evidence type="ECO:0000256" key="11">
    <source>
        <dbReference type="RuleBase" id="RU003827"/>
    </source>
</evidence>
<feature type="signal peptide" evidence="13">
    <location>
        <begin position="1"/>
        <end position="20"/>
    </location>
</feature>
<dbReference type="GeneTree" id="ENSGT00940000155143"/>
<dbReference type="InterPro" id="IPR009038">
    <property type="entry name" value="GOLD_dom"/>
</dbReference>
<evidence type="ECO:0000313" key="16">
    <source>
        <dbReference type="Proteomes" id="UP000233060"/>
    </source>
</evidence>
<keyword evidence="10 12" id="KW-0472">Membrane</keyword>
<dbReference type="GO" id="GO:0015031">
    <property type="term" value="P:protein transport"/>
    <property type="evidence" value="ECO:0007669"/>
    <property type="project" value="UniProtKB-KW"/>
</dbReference>
<keyword evidence="16" id="KW-1185">Reference proteome</keyword>
<evidence type="ECO:0000256" key="7">
    <source>
        <dbReference type="ARBA" id="ARBA00022824"/>
    </source>
</evidence>
<dbReference type="InterPro" id="IPR036598">
    <property type="entry name" value="GOLD_dom_sf"/>
</dbReference>
<evidence type="ECO:0000256" key="5">
    <source>
        <dbReference type="ARBA" id="ARBA00022692"/>
    </source>
</evidence>
<keyword evidence="6 13" id="KW-0732">Signal</keyword>
<evidence type="ECO:0000256" key="12">
    <source>
        <dbReference type="SAM" id="Phobius"/>
    </source>
</evidence>
<evidence type="ECO:0000256" key="9">
    <source>
        <dbReference type="ARBA" id="ARBA00022989"/>
    </source>
</evidence>
<dbReference type="PROSITE" id="PS50866">
    <property type="entry name" value="GOLD"/>
    <property type="match status" value="1"/>
</dbReference>
<dbReference type="AlphaFoldDB" id="A0A2K5LLP1"/>
<comment type="subcellular location">
    <subcellularLocation>
        <location evidence="1">Endoplasmic reticulum membrane</location>
        <topology evidence="1">Single-pass type I membrane protein</topology>
    </subcellularLocation>
    <subcellularLocation>
        <location evidence="2">Endoplasmic reticulum-Golgi intermediate compartment membrane</location>
        <topology evidence="2">Single-pass type I membrane protein</topology>
    </subcellularLocation>
    <subcellularLocation>
        <location evidence="3">Golgi apparatus</location>
        <location evidence="3">cis-Golgi network membrane</location>
        <topology evidence="3">Single-pass type I membrane protein</topology>
    </subcellularLocation>
    <subcellularLocation>
        <location evidence="11">Membrane</location>
        <topology evidence="11">Single-pass type I membrane protein</topology>
    </subcellularLocation>
</comment>
<keyword evidence="5 11" id="KW-0812">Transmembrane</keyword>
<feature type="domain" description="GOLD" evidence="14">
    <location>
        <begin position="30"/>
        <end position="110"/>
    </location>
</feature>
<comment type="similarity">
    <text evidence="4 11">Belongs to the EMP24/GP25L family.</text>
</comment>
<dbReference type="SUPFAM" id="SSF101576">
    <property type="entry name" value="Supernatant protein factor (SPF), C-terminal domain"/>
    <property type="match status" value="1"/>
</dbReference>
<keyword evidence="7" id="KW-0256">Endoplasmic reticulum</keyword>
<evidence type="ECO:0000256" key="4">
    <source>
        <dbReference type="ARBA" id="ARBA00007104"/>
    </source>
</evidence>
<feature type="transmembrane region" description="Helical" evidence="12">
    <location>
        <begin position="156"/>
        <end position="178"/>
    </location>
</feature>
<dbReference type="OMA" id="NPHAEEC"/>
<dbReference type="Pfam" id="PF01105">
    <property type="entry name" value="EMP24_GP25L"/>
    <property type="match status" value="1"/>
</dbReference>
<evidence type="ECO:0000256" key="6">
    <source>
        <dbReference type="ARBA" id="ARBA00022729"/>
    </source>
</evidence>
<dbReference type="Proteomes" id="UP000233060">
    <property type="component" value="Unassembled WGS sequence"/>
</dbReference>
<dbReference type="GO" id="GO:0005789">
    <property type="term" value="C:endoplasmic reticulum membrane"/>
    <property type="evidence" value="ECO:0007669"/>
    <property type="project" value="UniProtKB-SubCell"/>
</dbReference>
<evidence type="ECO:0000256" key="8">
    <source>
        <dbReference type="ARBA" id="ARBA00022927"/>
    </source>
</evidence>
<dbReference type="GO" id="GO:0033116">
    <property type="term" value="C:endoplasmic reticulum-Golgi intermediate compartment membrane"/>
    <property type="evidence" value="ECO:0007669"/>
    <property type="project" value="UniProtKB-SubCell"/>
</dbReference>
<dbReference type="PANTHER" id="PTHR22811">
    <property type="entry name" value="TRANSMEMBRANE EMP24 DOMAIN-CONTAINING PROTEIN"/>
    <property type="match status" value="1"/>
</dbReference>
<organism evidence="15 16">
    <name type="scientific">Cercocebus atys</name>
    <name type="common">Sooty mangabey</name>
    <name type="synonym">Cercocebus torquatus atys</name>
    <dbReference type="NCBI Taxonomy" id="9531"/>
    <lineage>
        <taxon>Eukaryota</taxon>
        <taxon>Metazoa</taxon>
        <taxon>Chordata</taxon>
        <taxon>Craniata</taxon>
        <taxon>Vertebrata</taxon>
        <taxon>Euteleostomi</taxon>
        <taxon>Mammalia</taxon>
        <taxon>Eutheria</taxon>
        <taxon>Euarchontoglires</taxon>
        <taxon>Primates</taxon>
        <taxon>Haplorrhini</taxon>
        <taxon>Catarrhini</taxon>
        <taxon>Cercopithecidae</taxon>
        <taxon>Cercopithecinae</taxon>
        <taxon>Cercocebus</taxon>
    </lineage>
</organism>
<keyword evidence="9 12" id="KW-1133">Transmembrane helix</keyword>